<dbReference type="AlphaFoldDB" id="A0A9X3NKL2"/>
<feature type="domain" description="Right handed beta helix" evidence="2">
    <location>
        <begin position="203"/>
        <end position="363"/>
    </location>
</feature>
<name>A0A9X3NKL2_9ACTN</name>
<dbReference type="Gene3D" id="2.160.20.10">
    <property type="entry name" value="Single-stranded right-handed beta-helix, Pectin lyase-like"/>
    <property type="match status" value="1"/>
</dbReference>
<accession>A0A9X3NKL2</accession>
<protein>
    <submittedName>
        <fullName evidence="3">Pectinesterase family protein</fullName>
    </submittedName>
</protein>
<evidence type="ECO:0000313" key="3">
    <source>
        <dbReference type="EMBL" id="MDA0183132.1"/>
    </source>
</evidence>
<proteinExistence type="predicted"/>
<dbReference type="SUPFAM" id="SSF51126">
    <property type="entry name" value="Pectin lyase-like"/>
    <property type="match status" value="1"/>
</dbReference>
<dbReference type="InterPro" id="IPR006626">
    <property type="entry name" value="PbH1"/>
</dbReference>
<reference evidence="3" key="1">
    <citation type="submission" date="2022-10" db="EMBL/GenBank/DDBJ databases">
        <title>The WGS of Solirubrobacter phytolaccae KCTC 29190.</title>
        <authorList>
            <person name="Jiang Z."/>
        </authorList>
    </citation>
    <scope>NUCLEOTIDE SEQUENCE</scope>
    <source>
        <strain evidence="3">KCTC 29190</strain>
    </source>
</reference>
<sequence length="425" mass="45462">MRRTAVVIAVAAAVLAGPAAAQAQTYPEPSEPGKVQAKPKGPFKTHTVCKAKGRCDFTTIQKAVDKAKAGDTIRIKNGTYREAVRITGTKKRYLKLIGNAKSPDKVLLLAKGKMQNGVAVNEADEVTVDGFMARGYKANGFFFTNVNGYSMNHLIARQTGVYGLYAFNSIGGEILNSEAYYVNDGAFYIGQTPPQTSPIRTMVRNVKGWGSPLGFSATNMRYVTITKSKFFNNALGIAPNALDGEKYPPAEDNVIIDNDIFWNNFNFHTGNPPFAKRDSGVAALAPVGTGVILLGGRGNRIENNRIFGNYLAGVVAVESILVEKTPEARVLRNNVIQNNVWGLNGTDLNGRDVVYDGSGTNNCFSGATSTFPADGSTLAGCGGTNAFSADARATMLGWTGIGALNGWVKRPHPALEGYTPLEVFN</sequence>
<evidence type="ECO:0000259" key="2">
    <source>
        <dbReference type="Pfam" id="PF13229"/>
    </source>
</evidence>
<dbReference type="Proteomes" id="UP001147653">
    <property type="component" value="Unassembled WGS sequence"/>
</dbReference>
<gene>
    <name evidence="3" type="ORF">OJ997_22675</name>
</gene>
<comment type="caution">
    <text evidence="3">The sequence shown here is derived from an EMBL/GenBank/DDBJ whole genome shotgun (WGS) entry which is preliminary data.</text>
</comment>
<dbReference type="RefSeq" id="WP_270027517.1">
    <property type="nucleotide sequence ID" value="NZ_JAPDDP010000047.1"/>
</dbReference>
<dbReference type="Pfam" id="PF13229">
    <property type="entry name" value="Beta_helix"/>
    <property type="match status" value="1"/>
</dbReference>
<dbReference type="InterPro" id="IPR039448">
    <property type="entry name" value="Beta_helix"/>
</dbReference>
<dbReference type="SMART" id="SM00710">
    <property type="entry name" value="PbH1"/>
    <property type="match status" value="5"/>
</dbReference>
<dbReference type="EMBL" id="JAPDDP010000047">
    <property type="protein sequence ID" value="MDA0183132.1"/>
    <property type="molecule type" value="Genomic_DNA"/>
</dbReference>
<keyword evidence="4" id="KW-1185">Reference proteome</keyword>
<evidence type="ECO:0000256" key="1">
    <source>
        <dbReference type="SAM" id="SignalP"/>
    </source>
</evidence>
<organism evidence="3 4">
    <name type="scientific">Solirubrobacter phytolaccae</name>
    <dbReference type="NCBI Taxonomy" id="1404360"/>
    <lineage>
        <taxon>Bacteria</taxon>
        <taxon>Bacillati</taxon>
        <taxon>Actinomycetota</taxon>
        <taxon>Thermoleophilia</taxon>
        <taxon>Solirubrobacterales</taxon>
        <taxon>Solirubrobacteraceae</taxon>
        <taxon>Solirubrobacter</taxon>
    </lineage>
</organism>
<keyword evidence="1" id="KW-0732">Signal</keyword>
<evidence type="ECO:0000313" key="4">
    <source>
        <dbReference type="Proteomes" id="UP001147653"/>
    </source>
</evidence>
<dbReference type="InterPro" id="IPR011050">
    <property type="entry name" value="Pectin_lyase_fold/virulence"/>
</dbReference>
<feature type="signal peptide" evidence="1">
    <location>
        <begin position="1"/>
        <end position="23"/>
    </location>
</feature>
<dbReference type="InterPro" id="IPR012334">
    <property type="entry name" value="Pectin_lyas_fold"/>
</dbReference>
<feature type="chain" id="PRO_5040718134" evidence="1">
    <location>
        <begin position="24"/>
        <end position="425"/>
    </location>
</feature>